<proteinExistence type="predicted"/>
<dbReference type="PIRSF" id="PIRSF020606">
    <property type="entry name" value="UCP020606"/>
    <property type="match status" value="1"/>
</dbReference>
<dbReference type="RefSeq" id="WP_109930139.1">
    <property type="nucleotide sequence ID" value="NZ_QGNY01000004.1"/>
</dbReference>
<keyword evidence="1" id="KW-1133">Transmembrane helix</keyword>
<feature type="transmembrane region" description="Helical" evidence="1">
    <location>
        <begin position="126"/>
        <end position="144"/>
    </location>
</feature>
<dbReference type="EMBL" id="QGNY01000004">
    <property type="protein sequence ID" value="PWS31346.1"/>
    <property type="molecule type" value="Genomic_DNA"/>
</dbReference>
<dbReference type="Proteomes" id="UP000245391">
    <property type="component" value="Unassembled WGS sequence"/>
</dbReference>
<keyword evidence="1" id="KW-0812">Transmembrane</keyword>
<dbReference type="PROSITE" id="PS51257">
    <property type="entry name" value="PROKAR_LIPOPROTEIN"/>
    <property type="match status" value="1"/>
</dbReference>
<organism evidence="2 3">
    <name type="scientific">Pedobacter paludis</name>
    <dbReference type="NCBI Taxonomy" id="2203212"/>
    <lineage>
        <taxon>Bacteria</taxon>
        <taxon>Pseudomonadati</taxon>
        <taxon>Bacteroidota</taxon>
        <taxon>Sphingobacteriia</taxon>
        <taxon>Sphingobacteriales</taxon>
        <taxon>Sphingobacteriaceae</taxon>
        <taxon>Pedobacter</taxon>
    </lineage>
</organism>
<dbReference type="InterPro" id="IPR058534">
    <property type="entry name" value="YjdF"/>
</dbReference>
<feature type="transmembrane region" description="Helical" evidence="1">
    <location>
        <begin position="28"/>
        <end position="46"/>
    </location>
</feature>
<dbReference type="AlphaFoldDB" id="A0A317F1M5"/>
<dbReference type="Pfam" id="PF09997">
    <property type="entry name" value="DUF2238"/>
    <property type="match status" value="1"/>
</dbReference>
<evidence type="ECO:0000313" key="2">
    <source>
        <dbReference type="EMBL" id="PWS31346.1"/>
    </source>
</evidence>
<feature type="transmembrane region" description="Helical" evidence="1">
    <location>
        <begin position="53"/>
        <end position="74"/>
    </location>
</feature>
<gene>
    <name evidence="2" type="ORF">DF947_12135</name>
</gene>
<keyword evidence="3" id="KW-1185">Reference proteome</keyword>
<dbReference type="OrthoDB" id="9786473at2"/>
<sequence>MKFHAGLLIAFLIFSVVSFIGCKETFTWFLECIPAFIGVIVLLLTYNKFKFSNFTYIVIFIHCLVLIVGGHYTYAEVPLFNWIKETFHQSRNNYDKVGHFIQGFGPALIIREIFIRKNVVNGKKWLSFIIISIALAISAFYELIEWFVSVNSGESGDAFLGTQGYIWDTQSDMLTALIGAITAVFLFKKVQDNSIAKLS</sequence>
<feature type="transmembrane region" description="Helical" evidence="1">
    <location>
        <begin position="164"/>
        <end position="187"/>
    </location>
</feature>
<evidence type="ECO:0000313" key="3">
    <source>
        <dbReference type="Proteomes" id="UP000245391"/>
    </source>
</evidence>
<name>A0A317F1M5_9SPHI</name>
<feature type="transmembrane region" description="Helical" evidence="1">
    <location>
        <begin position="97"/>
        <end position="114"/>
    </location>
</feature>
<protein>
    <submittedName>
        <fullName evidence="2">DUF2238 domain-containing protein</fullName>
    </submittedName>
</protein>
<evidence type="ECO:0000256" key="1">
    <source>
        <dbReference type="SAM" id="Phobius"/>
    </source>
</evidence>
<accession>A0A317F1M5</accession>
<reference evidence="3" key="1">
    <citation type="submission" date="2018-05" db="EMBL/GenBank/DDBJ databases">
        <title>Pedobacter paludis sp. nov., isolated from wetland soil.</title>
        <authorList>
            <person name="Zhang Y."/>
        </authorList>
    </citation>
    <scope>NUCLEOTIDE SEQUENCE [LARGE SCALE GENOMIC DNA]</scope>
    <source>
        <strain evidence="3">R-8</strain>
    </source>
</reference>
<dbReference type="InterPro" id="IPR014509">
    <property type="entry name" value="YjdF-like"/>
</dbReference>
<comment type="caution">
    <text evidence="2">The sequence shown here is derived from an EMBL/GenBank/DDBJ whole genome shotgun (WGS) entry which is preliminary data.</text>
</comment>
<keyword evidence="1" id="KW-0472">Membrane</keyword>